<evidence type="ECO:0000256" key="9">
    <source>
        <dbReference type="SAM" id="MobiDB-lite"/>
    </source>
</evidence>
<evidence type="ECO:0000256" key="8">
    <source>
        <dbReference type="SAM" id="Coils"/>
    </source>
</evidence>
<evidence type="ECO:0000313" key="11">
    <source>
        <dbReference type="EMBL" id="KAB0803902.1"/>
    </source>
</evidence>
<feature type="binding site" evidence="7">
    <location>
        <begin position="89"/>
        <end position="96"/>
    </location>
    <ligand>
        <name>ATP</name>
        <dbReference type="ChEBI" id="CHEBI:30616"/>
    </ligand>
</feature>
<proteinExistence type="inferred from homology"/>
<dbReference type="EMBL" id="VVIM01000001">
    <property type="protein sequence ID" value="KAB0803902.1"/>
    <property type="molecule type" value="Genomic_DNA"/>
</dbReference>
<comment type="similarity">
    <text evidence="7">Belongs to the TRAFAC class myosin-kinesin ATPase superfamily. Kinesin family.</text>
</comment>
<keyword evidence="2" id="KW-0963">Cytoplasm</keyword>
<evidence type="ECO:0000256" key="7">
    <source>
        <dbReference type="PROSITE-ProRule" id="PRU00283"/>
    </source>
</evidence>
<protein>
    <recommendedName>
        <fullName evidence="10">Kinesin motor domain-containing protein</fullName>
    </recommendedName>
</protein>
<dbReference type="GO" id="GO:0051231">
    <property type="term" value="P:spindle elongation"/>
    <property type="evidence" value="ECO:0007669"/>
    <property type="project" value="TreeGrafter"/>
</dbReference>
<feature type="domain" description="Kinesin motor" evidence="10">
    <location>
        <begin position="9"/>
        <end position="334"/>
    </location>
</feature>
<feature type="coiled-coil region" evidence="8">
    <location>
        <begin position="549"/>
        <end position="715"/>
    </location>
</feature>
<dbReference type="FunCoup" id="A0A5N4B2S1">
    <property type="interactions" value="165"/>
</dbReference>
<comment type="caution">
    <text evidence="11">The sequence shown here is derived from an EMBL/GenBank/DDBJ whole genome shotgun (WGS) entry which is preliminary data.</text>
</comment>
<dbReference type="PRINTS" id="PR00380">
    <property type="entry name" value="KINESINHEAVY"/>
</dbReference>
<keyword evidence="6" id="KW-0206">Cytoskeleton</keyword>
<dbReference type="Pfam" id="PF00225">
    <property type="entry name" value="Kinesin"/>
    <property type="match status" value="1"/>
</dbReference>
<dbReference type="InterPro" id="IPR036961">
    <property type="entry name" value="Kinesin_motor_dom_sf"/>
</dbReference>
<name>A0A5N4B2S1_PHOPY</name>
<keyword evidence="4 7" id="KW-0067">ATP-binding</keyword>
<keyword evidence="7" id="KW-0505">Motor protein</keyword>
<dbReference type="AlphaFoldDB" id="A0A5N4B2S1"/>
<gene>
    <name evidence="11" type="ORF">PPYR_00872</name>
</gene>
<sequence>MPTEKDNDSVQVAVRIRPLIDSEIGRGCRDILEVFPAIHQIRIKDSDRAFTFNHVCDSMTSQMLFYGMCVKPLIDNLFKGYNVTILAYGQTGSGKTYSMGTAYDGDTDGGIIPRAVNDIFNYANDNFAYDFHITVSFMELYQEVLYDLLTAKSREQSVVEIREDPKGAIIIPGLTAEPVKSASQALDLLLKGSKGRVTGSTNMNTQSSRSHAIFTINILMQQKSDSNMNKTAKFYLVDLAGSERSKKTGATGVAFREGVNINKGLLALGNVISVLGGDKQQSYVSFRDSNLTRLLKDSLGGNSITLMIACVSPADYNLDETISTLRYADRARQIKNKPVVNEDPKAAEINRLNKLVAQLRLELIGQGGPIICQAELEQLKKDNELYKTKIRALTEQLSTILGDKTTLFERVMLLQAANERITQKLRQLQDEYNTTINNLCVDDISSEVLKEQVTKLHSIQNLFSELYSETQKSDEEIRKHERCFTNASSEQANLVVSESEFCKRQESHTKQQLALNVELQQLTKELAMKEYLAEQMLINNNHIIDYDAVTENENKVAALQKERDDLLQQLKNVQANEGGKKIAELRRKRVQELEREIQDLHKKITEQARLIKLKQKDEQKIIVLNNEIQQMKSNKVKLIKNMKQESEKFRSWKVERERELLKLKEQDRKRLNQIVKMETIHSRQQNVLKRKVEEAAAINKRLKDALALRKNVQDQKSSGKIEKIELWLQQELDVVVNTAFAEETLTHLLEDRATLQKQLDSLKELCSMGDSDEIRQLQDDIDFRCTQIQDLQQKVLDSDQENKSRTRWENVQTMGDAKSALKVLFDMVANKGQQELGSVNKYKDLERNLQDIQEKCASLEEEKKHWELEHRHDLAQLAKEYEEKVSVLLRQLRRMPLQDINEEYKERYNIQQLELEKHEEEIEKLKQMLEQSEAERKHSEELLLQQVKDNDEMRYRLDEIKEHAETVFENTAEEKQKRSNGGKDTLNITVEDDIENDPDWRKTPLGKRVQSIRNLSMAVLQAPRLTEKRNYEGGCNCKGTCSKRNCGCKRASVTCSSQCKCSTDCVNQGTSENEQSVEDTFGDNFKRPRSINDSTTDSAVNDESRINFRPRRTKKVFPSLVRD</sequence>
<dbReference type="Pfam" id="PF25764">
    <property type="entry name" value="KIF21A_4th"/>
    <property type="match status" value="1"/>
</dbReference>
<feature type="region of interest" description="Disordered" evidence="9">
    <location>
        <begin position="1067"/>
        <end position="1107"/>
    </location>
</feature>
<dbReference type="InterPro" id="IPR027417">
    <property type="entry name" value="P-loop_NTPase"/>
</dbReference>
<dbReference type="SMART" id="SM01114">
    <property type="entry name" value="CXC"/>
    <property type="match status" value="1"/>
</dbReference>
<reference evidence="11 12" key="1">
    <citation type="journal article" date="2018" name="Elife">
        <title>Firefly genomes illuminate parallel origins of bioluminescence in beetles.</title>
        <authorList>
            <person name="Fallon T.R."/>
            <person name="Lower S.E."/>
            <person name="Chang C.H."/>
            <person name="Bessho-Uehara M."/>
            <person name="Martin G.J."/>
            <person name="Bewick A.J."/>
            <person name="Behringer M."/>
            <person name="Debat H.J."/>
            <person name="Wong I."/>
            <person name="Day J.C."/>
            <person name="Suvorov A."/>
            <person name="Silva C.J."/>
            <person name="Stanger-Hall K.F."/>
            <person name="Hall D.W."/>
            <person name="Schmitz R.J."/>
            <person name="Nelson D.R."/>
            <person name="Lewis S.M."/>
            <person name="Shigenobu S."/>
            <person name="Bybee S.M."/>
            <person name="Larracuente A.M."/>
            <person name="Oba Y."/>
            <person name="Weng J.K."/>
        </authorList>
    </citation>
    <scope>NUCLEOTIDE SEQUENCE [LARGE SCALE GENOMIC DNA]</scope>
    <source>
        <strain evidence="11">1611_PpyrPB1</strain>
        <tissue evidence="11">Whole body</tissue>
    </source>
</reference>
<evidence type="ECO:0000259" key="10">
    <source>
        <dbReference type="PROSITE" id="PS50067"/>
    </source>
</evidence>
<evidence type="ECO:0000256" key="2">
    <source>
        <dbReference type="ARBA" id="ARBA00022490"/>
    </source>
</evidence>
<keyword evidence="3 7" id="KW-0547">Nucleotide-binding</keyword>
<feature type="coiled-coil region" evidence="8">
    <location>
        <begin position="842"/>
        <end position="942"/>
    </location>
</feature>
<dbReference type="GO" id="GO:0007052">
    <property type="term" value="P:mitotic spindle organization"/>
    <property type="evidence" value="ECO:0007669"/>
    <property type="project" value="TreeGrafter"/>
</dbReference>
<keyword evidence="12" id="KW-1185">Reference proteome</keyword>
<evidence type="ECO:0000256" key="3">
    <source>
        <dbReference type="ARBA" id="ARBA00022741"/>
    </source>
</evidence>
<dbReference type="Proteomes" id="UP000327044">
    <property type="component" value="Unassembled WGS sequence"/>
</dbReference>
<dbReference type="GO" id="GO:0005524">
    <property type="term" value="F:ATP binding"/>
    <property type="evidence" value="ECO:0007669"/>
    <property type="project" value="UniProtKB-UniRule"/>
</dbReference>
<dbReference type="GO" id="GO:0005875">
    <property type="term" value="C:microtubule associated complex"/>
    <property type="evidence" value="ECO:0007669"/>
    <property type="project" value="TreeGrafter"/>
</dbReference>
<dbReference type="PROSITE" id="PS00411">
    <property type="entry name" value="KINESIN_MOTOR_1"/>
    <property type="match status" value="1"/>
</dbReference>
<dbReference type="GO" id="GO:0007018">
    <property type="term" value="P:microtubule-based movement"/>
    <property type="evidence" value="ECO:0007669"/>
    <property type="project" value="InterPro"/>
</dbReference>
<evidence type="ECO:0000256" key="6">
    <source>
        <dbReference type="ARBA" id="ARBA00023212"/>
    </source>
</evidence>
<dbReference type="PANTHER" id="PTHR47969:SF15">
    <property type="entry name" value="CHROMOSOME-ASSOCIATED KINESIN KIF4A-RELATED"/>
    <property type="match status" value="1"/>
</dbReference>
<dbReference type="SMART" id="SM00129">
    <property type="entry name" value="KISc"/>
    <property type="match status" value="1"/>
</dbReference>
<dbReference type="PANTHER" id="PTHR47969">
    <property type="entry name" value="CHROMOSOME-ASSOCIATED KINESIN KIF4A-RELATED"/>
    <property type="match status" value="1"/>
</dbReference>
<dbReference type="OrthoDB" id="3176171at2759"/>
<dbReference type="GO" id="GO:0008017">
    <property type="term" value="F:microtubule binding"/>
    <property type="evidence" value="ECO:0007669"/>
    <property type="project" value="InterPro"/>
</dbReference>
<comment type="subcellular location">
    <subcellularLocation>
        <location evidence="1">Cytoplasm</location>
        <location evidence="1">Cytoskeleton</location>
    </subcellularLocation>
</comment>
<evidence type="ECO:0000313" key="12">
    <source>
        <dbReference type="Proteomes" id="UP000327044"/>
    </source>
</evidence>
<dbReference type="Gene3D" id="3.40.850.10">
    <property type="entry name" value="Kinesin motor domain"/>
    <property type="match status" value="1"/>
</dbReference>
<dbReference type="InParanoid" id="A0A5N4B2S1"/>
<feature type="compositionally biased region" description="Polar residues" evidence="9">
    <location>
        <begin position="1091"/>
        <end position="1101"/>
    </location>
</feature>
<dbReference type="InterPro" id="IPR019821">
    <property type="entry name" value="Kinesin_motor_CS"/>
</dbReference>
<evidence type="ECO:0000256" key="5">
    <source>
        <dbReference type="ARBA" id="ARBA00023054"/>
    </source>
</evidence>
<feature type="coiled-coil region" evidence="8">
    <location>
        <begin position="376"/>
        <end position="438"/>
    </location>
</feature>
<evidence type="ECO:0000256" key="1">
    <source>
        <dbReference type="ARBA" id="ARBA00004245"/>
    </source>
</evidence>
<organism evidence="11 12">
    <name type="scientific">Photinus pyralis</name>
    <name type="common">Common eastern firefly</name>
    <name type="synonym">Lampyris pyralis</name>
    <dbReference type="NCBI Taxonomy" id="7054"/>
    <lineage>
        <taxon>Eukaryota</taxon>
        <taxon>Metazoa</taxon>
        <taxon>Ecdysozoa</taxon>
        <taxon>Arthropoda</taxon>
        <taxon>Hexapoda</taxon>
        <taxon>Insecta</taxon>
        <taxon>Pterygota</taxon>
        <taxon>Neoptera</taxon>
        <taxon>Endopterygota</taxon>
        <taxon>Coleoptera</taxon>
        <taxon>Polyphaga</taxon>
        <taxon>Elateriformia</taxon>
        <taxon>Elateroidea</taxon>
        <taxon>Lampyridae</taxon>
        <taxon>Lampyrinae</taxon>
        <taxon>Photinus</taxon>
    </lineage>
</organism>
<keyword evidence="5 8" id="KW-0175">Coiled coil</keyword>
<feature type="coiled-coil region" evidence="8">
    <location>
        <begin position="745"/>
        <end position="794"/>
    </location>
</feature>
<accession>A0A5N4B2S1</accession>
<dbReference type="PROSITE" id="PS50067">
    <property type="entry name" value="KINESIN_MOTOR_2"/>
    <property type="match status" value="1"/>
</dbReference>
<dbReference type="GO" id="GO:0003777">
    <property type="term" value="F:microtubule motor activity"/>
    <property type="evidence" value="ECO:0007669"/>
    <property type="project" value="InterPro"/>
</dbReference>
<dbReference type="SUPFAM" id="SSF52540">
    <property type="entry name" value="P-loop containing nucleoside triphosphate hydrolases"/>
    <property type="match status" value="1"/>
</dbReference>
<evidence type="ECO:0000256" key="4">
    <source>
        <dbReference type="ARBA" id="ARBA00022840"/>
    </source>
</evidence>
<dbReference type="InterPro" id="IPR027640">
    <property type="entry name" value="Kinesin-like_fam"/>
</dbReference>
<dbReference type="InterPro" id="IPR001752">
    <property type="entry name" value="Kinesin_motor_dom"/>
</dbReference>
<dbReference type="InterPro" id="IPR033467">
    <property type="entry name" value="Tesmin/TSO1-like_CXC"/>
</dbReference>